<evidence type="ECO:0000313" key="3">
    <source>
        <dbReference type="Proteomes" id="UP000266552"/>
    </source>
</evidence>
<reference evidence="2 3" key="1">
    <citation type="submission" date="2018-09" db="EMBL/GenBank/DDBJ databases">
        <title>Genome Sequence of Paenibacillus lautus Strain E7593-69, Azo Dye-Degrading Bacteria, Isolated from Commercial Tattoo Inks.</title>
        <authorList>
            <person name="Nho S.W."/>
            <person name="Kim S.-J."/>
            <person name="Kweon O."/>
            <person name="Cerniglia C.E."/>
        </authorList>
    </citation>
    <scope>NUCLEOTIDE SEQUENCE [LARGE SCALE GENOMIC DNA]</scope>
    <source>
        <strain evidence="2 3">E7593-69</strain>
    </source>
</reference>
<dbReference type="SUPFAM" id="SSF53448">
    <property type="entry name" value="Nucleotide-diphospho-sugar transferases"/>
    <property type="match status" value="1"/>
</dbReference>
<dbReference type="EMBL" id="CP032412">
    <property type="protein sequence ID" value="AYB45881.1"/>
    <property type="molecule type" value="Genomic_DNA"/>
</dbReference>
<evidence type="ECO:0000313" key="2">
    <source>
        <dbReference type="EMBL" id="AYB45881.1"/>
    </source>
</evidence>
<dbReference type="KEGG" id="plw:D5F53_22455"/>
<name>A0A385TR23_PAELA</name>
<dbReference type="Gene3D" id="3.90.550.10">
    <property type="entry name" value="Spore Coat Polysaccharide Biosynthesis Protein SpsA, Chain A"/>
    <property type="match status" value="1"/>
</dbReference>
<dbReference type="AlphaFoldDB" id="A0A385TR23"/>
<keyword evidence="2" id="KW-0808">Transferase</keyword>
<feature type="region of interest" description="Disordered" evidence="1">
    <location>
        <begin position="1"/>
        <end position="24"/>
    </location>
</feature>
<dbReference type="InterPro" id="IPR029044">
    <property type="entry name" value="Nucleotide-diphossugar_trans"/>
</dbReference>
<feature type="compositionally biased region" description="Basic and acidic residues" evidence="1">
    <location>
        <begin position="13"/>
        <end position="24"/>
    </location>
</feature>
<organism evidence="2 3">
    <name type="scientific">Paenibacillus lautus</name>
    <name type="common">Bacillus lautus</name>
    <dbReference type="NCBI Taxonomy" id="1401"/>
    <lineage>
        <taxon>Bacteria</taxon>
        <taxon>Bacillati</taxon>
        <taxon>Bacillota</taxon>
        <taxon>Bacilli</taxon>
        <taxon>Bacillales</taxon>
        <taxon>Paenibacillaceae</taxon>
        <taxon>Paenibacillus</taxon>
    </lineage>
</organism>
<proteinExistence type="predicted"/>
<dbReference type="GO" id="GO:0016740">
    <property type="term" value="F:transferase activity"/>
    <property type="evidence" value="ECO:0007669"/>
    <property type="project" value="UniProtKB-KW"/>
</dbReference>
<dbReference type="RefSeq" id="WP_119849531.1">
    <property type="nucleotide sequence ID" value="NZ_CP032412.1"/>
</dbReference>
<sequence>MKRRRAVRATNRASEKREGRTSGEHYRAGYQAGYALGLRLGQEDRDSVFEGTSIIIPVDPHHDEAIQAIQHIEATTPHLYEVLVADAGAATNTRRYILERSGAVRHIKGNSGESLAHVVNKAMSVSLGEYIAILANASPNLDNWLGILTGELERKPVVKIVYAGSKAAGLAAAANAEHPALPASGSEYVLSCLLFRRSLPSEIGMWPEANRSVEEHMSHWLERVPAQERLQAEASSLFVSRKL</sequence>
<keyword evidence="3" id="KW-1185">Reference proteome</keyword>
<protein>
    <submittedName>
        <fullName evidence="2">Glycosyltransferase family 2 protein</fullName>
    </submittedName>
</protein>
<evidence type="ECO:0000256" key="1">
    <source>
        <dbReference type="SAM" id="MobiDB-lite"/>
    </source>
</evidence>
<dbReference type="Proteomes" id="UP000266552">
    <property type="component" value="Chromosome"/>
</dbReference>
<gene>
    <name evidence="2" type="ORF">D5F53_22455</name>
</gene>
<accession>A0A385TR23</accession>